<dbReference type="Proteomes" id="UP000006514">
    <property type="component" value="Unassembled WGS sequence"/>
</dbReference>
<sequence length="54" mass="5875">MLYETMAPTPALPALVATPRSSRTQWKALGDPRDALRDRAAALDAAPRPPRVHP</sequence>
<proteinExistence type="predicted"/>
<dbReference type="InParanoid" id="J0CQT0"/>
<dbReference type="KEGG" id="adl:AURDEDRAFT_178339"/>
<gene>
    <name evidence="1" type="ORF">AURDEDRAFT_178339</name>
</gene>
<evidence type="ECO:0000313" key="2">
    <source>
        <dbReference type="Proteomes" id="UP000006514"/>
    </source>
</evidence>
<keyword evidence="2" id="KW-1185">Reference proteome</keyword>
<dbReference type="EMBL" id="JH688838">
    <property type="protein sequence ID" value="EJD32574.1"/>
    <property type="molecule type" value="Genomic_DNA"/>
</dbReference>
<name>J0CQT0_AURST</name>
<accession>J0CQT0</accession>
<reference evidence="2" key="1">
    <citation type="journal article" date="2012" name="Science">
        <title>The Paleozoic origin of enzymatic lignin decomposition reconstructed from 31 fungal genomes.</title>
        <authorList>
            <person name="Floudas D."/>
            <person name="Binder M."/>
            <person name="Riley R."/>
            <person name="Barry K."/>
            <person name="Blanchette R.A."/>
            <person name="Henrissat B."/>
            <person name="Martinez A.T."/>
            <person name="Otillar R."/>
            <person name="Spatafora J.W."/>
            <person name="Yadav J.S."/>
            <person name="Aerts A."/>
            <person name="Benoit I."/>
            <person name="Boyd A."/>
            <person name="Carlson A."/>
            <person name="Copeland A."/>
            <person name="Coutinho P.M."/>
            <person name="de Vries R.P."/>
            <person name="Ferreira P."/>
            <person name="Findley K."/>
            <person name="Foster B."/>
            <person name="Gaskell J."/>
            <person name="Glotzer D."/>
            <person name="Gorecki P."/>
            <person name="Heitman J."/>
            <person name="Hesse C."/>
            <person name="Hori C."/>
            <person name="Igarashi K."/>
            <person name="Jurgens J.A."/>
            <person name="Kallen N."/>
            <person name="Kersten P."/>
            <person name="Kohler A."/>
            <person name="Kuees U."/>
            <person name="Kumar T.K.A."/>
            <person name="Kuo A."/>
            <person name="LaButti K."/>
            <person name="Larrondo L.F."/>
            <person name="Lindquist E."/>
            <person name="Ling A."/>
            <person name="Lombard V."/>
            <person name="Lucas S."/>
            <person name="Lundell T."/>
            <person name="Martin R."/>
            <person name="McLaughlin D.J."/>
            <person name="Morgenstern I."/>
            <person name="Morin E."/>
            <person name="Murat C."/>
            <person name="Nagy L.G."/>
            <person name="Nolan M."/>
            <person name="Ohm R.A."/>
            <person name="Patyshakuliyeva A."/>
            <person name="Rokas A."/>
            <person name="Ruiz-Duenas F.J."/>
            <person name="Sabat G."/>
            <person name="Salamov A."/>
            <person name="Samejima M."/>
            <person name="Schmutz J."/>
            <person name="Slot J.C."/>
            <person name="St John F."/>
            <person name="Stenlid J."/>
            <person name="Sun H."/>
            <person name="Sun S."/>
            <person name="Syed K."/>
            <person name="Tsang A."/>
            <person name="Wiebenga A."/>
            <person name="Young D."/>
            <person name="Pisabarro A."/>
            <person name="Eastwood D.C."/>
            <person name="Martin F."/>
            <person name="Cullen D."/>
            <person name="Grigoriev I.V."/>
            <person name="Hibbett D.S."/>
        </authorList>
    </citation>
    <scope>NUCLEOTIDE SEQUENCE [LARGE SCALE GENOMIC DNA]</scope>
    <source>
        <strain evidence="2">TFB10046</strain>
    </source>
</reference>
<dbReference type="AlphaFoldDB" id="J0CQT0"/>
<evidence type="ECO:0000313" key="1">
    <source>
        <dbReference type="EMBL" id="EJD32574.1"/>
    </source>
</evidence>
<protein>
    <submittedName>
        <fullName evidence="1">Uncharacterized protein</fullName>
    </submittedName>
</protein>
<organism evidence="1 2">
    <name type="scientific">Auricularia subglabra (strain TFB-10046 / SS5)</name>
    <name type="common">White-rot fungus</name>
    <name type="synonym">Auricularia delicata (strain TFB10046)</name>
    <dbReference type="NCBI Taxonomy" id="717982"/>
    <lineage>
        <taxon>Eukaryota</taxon>
        <taxon>Fungi</taxon>
        <taxon>Dikarya</taxon>
        <taxon>Basidiomycota</taxon>
        <taxon>Agaricomycotina</taxon>
        <taxon>Agaricomycetes</taxon>
        <taxon>Auriculariales</taxon>
        <taxon>Auriculariaceae</taxon>
        <taxon>Auricularia</taxon>
    </lineage>
</organism>